<dbReference type="AlphaFoldDB" id="A0A136J877"/>
<sequence length="230" mass="24194">MSLGSKRNNTFVDSEGEEYNPDSLFVPLPRPNIRQDCLSARKKRRGRRLAKARDLTTSASGSVTPEPEVKSEIKTESSPVTCIVAATPPNSNGTSTSTHTEAFSFGRHSSVILAHCEDAFDGGDSFSASPLSPSPSQSSLGTSGNNSMNNAAALKLPSPSASTTHAAPATGLAQLQDAIDLKAAQIESHLIAVSKLRAEREELCRAKAGIEGMHSQAAQLLQSISHIDGL</sequence>
<evidence type="ECO:0000313" key="3">
    <source>
        <dbReference type="Proteomes" id="UP000070501"/>
    </source>
</evidence>
<organism evidence="2 3">
    <name type="scientific">Microdochium bolleyi</name>
    <dbReference type="NCBI Taxonomy" id="196109"/>
    <lineage>
        <taxon>Eukaryota</taxon>
        <taxon>Fungi</taxon>
        <taxon>Dikarya</taxon>
        <taxon>Ascomycota</taxon>
        <taxon>Pezizomycotina</taxon>
        <taxon>Sordariomycetes</taxon>
        <taxon>Xylariomycetidae</taxon>
        <taxon>Xylariales</taxon>
        <taxon>Microdochiaceae</taxon>
        <taxon>Microdochium</taxon>
    </lineage>
</organism>
<accession>A0A136J877</accession>
<feature type="compositionally biased region" description="Polar residues" evidence="1">
    <location>
        <begin position="1"/>
        <end position="12"/>
    </location>
</feature>
<feature type="region of interest" description="Disordered" evidence="1">
    <location>
        <begin position="41"/>
        <end position="77"/>
    </location>
</feature>
<feature type="compositionally biased region" description="Low complexity" evidence="1">
    <location>
        <begin position="126"/>
        <end position="139"/>
    </location>
</feature>
<feature type="compositionally biased region" description="Basic residues" evidence="1">
    <location>
        <begin position="41"/>
        <end position="50"/>
    </location>
</feature>
<reference evidence="3" key="1">
    <citation type="submission" date="2016-02" db="EMBL/GenBank/DDBJ databases">
        <title>Draft genome sequence of Microdochium bolleyi, a fungal endophyte of beachgrass.</title>
        <authorList>
            <consortium name="DOE Joint Genome Institute"/>
            <person name="David A.S."/>
            <person name="May G."/>
            <person name="Haridas S."/>
            <person name="Lim J."/>
            <person name="Wang M."/>
            <person name="Labutti K."/>
            <person name="Lipzen A."/>
            <person name="Barry K."/>
            <person name="Grigoriev I.V."/>
        </authorList>
    </citation>
    <scope>NUCLEOTIDE SEQUENCE [LARGE SCALE GENOMIC DNA]</scope>
    <source>
        <strain evidence="3">J235TASD1</strain>
    </source>
</reference>
<proteinExistence type="predicted"/>
<name>A0A136J877_9PEZI</name>
<feature type="region of interest" description="Disordered" evidence="1">
    <location>
        <begin position="1"/>
        <end position="26"/>
    </location>
</feature>
<evidence type="ECO:0000313" key="2">
    <source>
        <dbReference type="EMBL" id="KXJ93383.1"/>
    </source>
</evidence>
<protein>
    <submittedName>
        <fullName evidence="2">Uncharacterized protein</fullName>
    </submittedName>
</protein>
<feature type="compositionally biased region" description="Low complexity" evidence="1">
    <location>
        <begin position="151"/>
        <end position="165"/>
    </location>
</feature>
<dbReference type="InParanoid" id="A0A136J877"/>
<evidence type="ECO:0000256" key="1">
    <source>
        <dbReference type="SAM" id="MobiDB-lite"/>
    </source>
</evidence>
<keyword evidence="3" id="KW-1185">Reference proteome</keyword>
<feature type="region of interest" description="Disordered" evidence="1">
    <location>
        <begin position="126"/>
        <end position="165"/>
    </location>
</feature>
<dbReference type="Proteomes" id="UP000070501">
    <property type="component" value="Unassembled WGS sequence"/>
</dbReference>
<feature type="compositionally biased region" description="Polar residues" evidence="1">
    <location>
        <begin position="140"/>
        <end position="150"/>
    </location>
</feature>
<dbReference type="EMBL" id="KQ964248">
    <property type="protein sequence ID" value="KXJ93383.1"/>
    <property type="molecule type" value="Genomic_DNA"/>
</dbReference>
<gene>
    <name evidence="2" type="ORF">Micbo1qcDRAFT_203461</name>
</gene>